<evidence type="ECO:0000259" key="3">
    <source>
        <dbReference type="Pfam" id="PF07687"/>
    </source>
</evidence>
<feature type="domain" description="Peptidase M20 dimerisation" evidence="3">
    <location>
        <begin position="190"/>
        <end position="316"/>
    </location>
</feature>
<dbReference type="InterPro" id="IPR050072">
    <property type="entry name" value="Peptidase_M20A"/>
</dbReference>
<keyword evidence="1" id="KW-0479">Metal-binding</keyword>
<accession>A0A8B2NQR8</accession>
<dbReference type="Gene3D" id="3.30.70.360">
    <property type="match status" value="1"/>
</dbReference>
<gene>
    <name evidence="4" type="ORF">DLJ53_29505</name>
</gene>
<sequence length="414" mass="44905">MTVTKQDLLAWVDADRDVLVEFLQAFIRCRSPNPPGDTLECAKHVRDFLEAKALDYEVIAPNEIMPNIVSTFEGGAPGRHLALNGHMDVFPVEDAAAWTQDPWGGALVDGKIYGRGAADMKCGTTASIFTYAYLHRIRAQLRGQLSLVVVSDEETFGPWGARYLAEHRPEVFGDCCLNGEPSGISTVRFGEKGPLWLEFHVSTRGGHGAYPHLSPSATRIASSLIADLAELEGIPVPDLGNLESAITSAAETIDAEYGSGAAAVIRKVTVNPGLVTGGIKVNMIAAECRVEVDVRVPNGLSEKEILARVDEIIARHPGVSYRVLLSEEPAWTPPDAEMIDHVRQNAREIAGIEPAPIISLGATDARLWRYKGLPAIVYGPAPRGMGSMDEHVPVDEFIHVVKCHLLSAFDYLSR</sequence>
<dbReference type="PANTHER" id="PTHR43808:SF32">
    <property type="entry name" value="ARGE_DAPE-RELATED DEACYLASE"/>
    <property type="match status" value="1"/>
</dbReference>
<dbReference type="PANTHER" id="PTHR43808">
    <property type="entry name" value="ACETYLORNITHINE DEACETYLASE"/>
    <property type="match status" value="1"/>
</dbReference>
<dbReference type="InterPro" id="IPR011650">
    <property type="entry name" value="Peptidase_M20_dimer"/>
</dbReference>
<dbReference type="GO" id="GO:0046872">
    <property type="term" value="F:metal ion binding"/>
    <property type="evidence" value="ECO:0007669"/>
    <property type="project" value="UniProtKB-KW"/>
</dbReference>
<proteinExistence type="predicted"/>
<dbReference type="AlphaFoldDB" id="A0A8B2NQR8"/>
<dbReference type="Pfam" id="PF01546">
    <property type="entry name" value="Peptidase_M20"/>
    <property type="match status" value="1"/>
</dbReference>
<keyword evidence="5" id="KW-1185">Reference proteome</keyword>
<dbReference type="Pfam" id="PF07687">
    <property type="entry name" value="M20_dimer"/>
    <property type="match status" value="1"/>
</dbReference>
<evidence type="ECO:0000256" key="2">
    <source>
        <dbReference type="ARBA" id="ARBA00022801"/>
    </source>
</evidence>
<dbReference type="GO" id="GO:0016787">
    <property type="term" value="F:hydrolase activity"/>
    <property type="evidence" value="ECO:0007669"/>
    <property type="project" value="UniProtKB-KW"/>
</dbReference>
<organism evidence="4 5">
    <name type="scientific">Acuticoccus sediminis</name>
    <dbReference type="NCBI Taxonomy" id="2184697"/>
    <lineage>
        <taxon>Bacteria</taxon>
        <taxon>Pseudomonadati</taxon>
        <taxon>Pseudomonadota</taxon>
        <taxon>Alphaproteobacteria</taxon>
        <taxon>Hyphomicrobiales</taxon>
        <taxon>Amorphaceae</taxon>
        <taxon>Acuticoccus</taxon>
    </lineage>
</organism>
<dbReference type="InterPro" id="IPR036264">
    <property type="entry name" value="Bact_exopeptidase_dim_dom"/>
</dbReference>
<dbReference type="SUPFAM" id="SSF53187">
    <property type="entry name" value="Zn-dependent exopeptidases"/>
    <property type="match status" value="1"/>
</dbReference>
<evidence type="ECO:0000313" key="5">
    <source>
        <dbReference type="Proteomes" id="UP000249590"/>
    </source>
</evidence>
<reference evidence="4 5" key="1">
    <citation type="submission" date="2018-05" db="EMBL/GenBank/DDBJ databases">
        <title>Acuticoccus sediminis sp. nov., isolated from deep-sea sediment of Indian Ocean.</title>
        <authorList>
            <person name="Liu X."/>
            <person name="Lai Q."/>
            <person name="Du Y."/>
            <person name="Sun F."/>
            <person name="Zhang X."/>
            <person name="Wang S."/>
            <person name="Shao Z."/>
        </authorList>
    </citation>
    <scope>NUCLEOTIDE SEQUENCE [LARGE SCALE GENOMIC DNA]</scope>
    <source>
        <strain evidence="4 5">PTG4-2</strain>
    </source>
</reference>
<name>A0A8B2NQR8_9HYPH</name>
<evidence type="ECO:0000313" key="4">
    <source>
        <dbReference type="EMBL" id="RAH97339.1"/>
    </source>
</evidence>
<dbReference type="Proteomes" id="UP000249590">
    <property type="component" value="Unassembled WGS sequence"/>
</dbReference>
<dbReference type="EMBL" id="QHHQ01000009">
    <property type="protein sequence ID" value="RAH97339.1"/>
    <property type="molecule type" value="Genomic_DNA"/>
</dbReference>
<dbReference type="Gene3D" id="3.40.630.10">
    <property type="entry name" value="Zn peptidases"/>
    <property type="match status" value="1"/>
</dbReference>
<protein>
    <submittedName>
        <fullName evidence="4">Peptidase</fullName>
    </submittedName>
</protein>
<dbReference type="SUPFAM" id="SSF55031">
    <property type="entry name" value="Bacterial exopeptidase dimerisation domain"/>
    <property type="match status" value="1"/>
</dbReference>
<dbReference type="RefSeq" id="WP_111351867.1">
    <property type="nucleotide sequence ID" value="NZ_JAIWKD010000009.1"/>
</dbReference>
<dbReference type="OrthoDB" id="9809784at2"/>
<dbReference type="InterPro" id="IPR002933">
    <property type="entry name" value="Peptidase_M20"/>
</dbReference>
<evidence type="ECO:0000256" key="1">
    <source>
        <dbReference type="ARBA" id="ARBA00022723"/>
    </source>
</evidence>
<keyword evidence="2" id="KW-0378">Hydrolase</keyword>
<comment type="caution">
    <text evidence="4">The sequence shown here is derived from an EMBL/GenBank/DDBJ whole genome shotgun (WGS) entry which is preliminary data.</text>
</comment>